<sequence>MIFGVFSLSIQYLQVDQRIGGLFHLIHCVRGVPFA</sequence>
<dbReference type="Proteomes" id="UP000315010">
    <property type="component" value="Unassembled WGS sequence"/>
</dbReference>
<evidence type="ECO:0000313" key="2">
    <source>
        <dbReference type="Proteomes" id="UP000315010"/>
    </source>
</evidence>
<comment type="caution">
    <text evidence="1">The sequence shown here is derived from an EMBL/GenBank/DDBJ whole genome shotgun (WGS) entry which is preliminary data.</text>
</comment>
<accession>A0A5C5YNW9</accession>
<reference evidence="1 2" key="1">
    <citation type="submission" date="2019-02" db="EMBL/GenBank/DDBJ databases">
        <title>Deep-cultivation of Planctomycetes and their phenomic and genomic characterization uncovers novel biology.</title>
        <authorList>
            <person name="Wiegand S."/>
            <person name="Jogler M."/>
            <person name="Boedeker C."/>
            <person name="Pinto D."/>
            <person name="Vollmers J."/>
            <person name="Rivas-Marin E."/>
            <person name="Kohn T."/>
            <person name="Peeters S.H."/>
            <person name="Heuer A."/>
            <person name="Rast P."/>
            <person name="Oberbeckmann S."/>
            <person name="Bunk B."/>
            <person name="Jeske O."/>
            <person name="Meyerdierks A."/>
            <person name="Storesund J.E."/>
            <person name="Kallscheuer N."/>
            <person name="Luecker S."/>
            <person name="Lage O.M."/>
            <person name="Pohl T."/>
            <person name="Merkel B.J."/>
            <person name="Hornburger P."/>
            <person name="Mueller R.-W."/>
            <person name="Bruemmer F."/>
            <person name="Labrenz M."/>
            <person name="Spormann A.M."/>
            <person name="Op Den Camp H."/>
            <person name="Overmann J."/>
            <person name="Amann R."/>
            <person name="Jetten M.S.M."/>
            <person name="Mascher T."/>
            <person name="Medema M.H."/>
            <person name="Devos D.P."/>
            <person name="Kaster A.-K."/>
            <person name="Ovreas L."/>
            <person name="Rohde M."/>
            <person name="Galperin M.Y."/>
            <person name="Jogler C."/>
        </authorList>
    </citation>
    <scope>NUCLEOTIDE SEQUENCE [LARGE SCALE GENOMIC DNA]</scope>
    <source>
        <strain evidence="1 2">CA13</strain>
    </source>
</reference>
<dbReference type="AlphaFoldDB" id="A0A5C5YNW9"/>
<dbReference type="EMBL" id="SJPJ01000002">
    <property type="protein sequence ID" value="TWT76519.1"/>
    <property type="molecule type" value="Genomic_DNA"/>
</dbReference>
<protein>
    <submittedName>
        <fullName evidence="1">Uncharacterized protein</fullName>
    </submittedName>
</protein>
<gene>
    <name evidence="1" type="ORF">CA13_70140</name>
</gene>
<evidence type="ECO:0000313" key="1">
    <source>
        <dbReference type="EMBL" id="TWT76519.1"/>
    </source>
</evidence>
<organism evidence="1 2">
    <name type="scientific">Novipirellula herctigrandis</name>
    <dbReference type="NCBI Taxonomy" id="2527986"/>
    <lineage>
        <taxon>Bacteria</taxon>
        <taxon>Pseudomonadati</taxon>
        <taxon>Planctomycetota</taxon>
        <taxon>Planctomycetia</taxon>
        <taxon>Pirellulales</taxon>
        <taxon>Pirellulaceae</taxon>
        <taxon>Novipirellula</taxon>
    </lineage>
</organism>
<proteinExistence type="predicted"/>
<name>A0A5C5YNW9_9BACT</name>
<keyword evidence="2" id="KW-1185">Reference proteome</keyword>